<evidence type="ECO:0000256" key="6">
    <source>
        <dbReference type="ARBA" id="ARBA00023136"/>
    </source>
</evidence>
<comment type="cofactor">
    <cofactor evidence="1">
        <name>Zn(2+)</name>
        <dbReference type="ChEBI" id="CHEBI:29105"/>
    </cofactor>
</comment>
<evidence type="ECO:0000313" key="9">
    <source>
        <dbReference type="EMBL" id="MUZ56079.1"/>
    </source>
</evidence>
<dbReference type="Pfam" id="PF02163">
    <property type="entry name" value="Peptidase_M50"/>
    <property type="match status" value="1"/>
</dbReference>
<proteinExistence type="inferred from homology"/>
<comment type="caution">
    <text evidence="9">The sequence shown here is derived from an EMBL/GenBank/DDBJ whole genome shotgun (WGS) entry which is preliminary data.</text>
</comment>
<sequence>MPVFINDRTCLTYLIAITLSFIASLILGTILHEVGHAFAARLGRLQLREIRIGIGRIIWQFQIKNIDIVLHKYPIAGLVSIFPPLNSERRLEKLIYLSGGLFFNFIFLSILFYFLVAFRDHQCPNILLSTGVVVQISIIFINAVPGHIYIFGRKIPNDGLQIFQILISRKNETEVYRKQYLMRVLDYSEKNGTTPIFNEASERVAFLIYWNENSLHGNFDDYLQALEQELDSDLSSTERILLIDALVTGSLLRDTVNNIENLDRWTAEALSIRPTEDTLKASRGSVLIELNKVGEGLDLFSTLSSLDPFNKCCVLAYEALAHYKMGHPGKAEAIFRQAVSEHQSLPPAGQLCTPLIKRIAKALGLEMDRT</sequence>
<keyword evidence="6 7" id="KW-0472">Membrane</keyword>
<feature type="transmembrane region" description="Helical" evidence="7">
    <location>
        <begin position="12"/>
        <end position="31"/>
    </location>
</feature>
<dbReference type="EMBL" id="WPHM01000001">
    <property type="protein sequence ID" value="MUZ56079.1"/>
    <property type="molecule type" value="Genomic_DNA"/>
</dbReference>
<gene>
    <name evidence="9" type="ORF">GOZ95_01250</name>
</gene>
<name>A0AAE5AU21_AGRVI</name>
<evidence type="ECO:0000256" key="2">
    <source>
        <dbReference type="ARBA" id="ARBA00004141"/>
    </source>
</evidence>
<evidence type="ECO:0000256" key="3">
    <source>
        <dbReference type="ARBA" id="ARBA00007931"/>
    </source>
</evidence>
<feature type="transmembrane region" description="Helical" evidence="7">
    <location>
        <begin position="126"/>
        <end position="144"/>
    </location>
</feature>
<dbReference type="Gene3D" id="1.25.40.10">
    <property type="entry name" value="Tetratricopeptide repeat domain"/>
    <property type="match status" value="1"/>
</dbReference>
<organism evidence="9 10">
    <name type="scientific">Agrobacterium vitis</name>
    <name type="common">Rhizobium vitis</name>
    <dbReference type="NCBI Taxonomy" id="373"/>
    <lineage>
        <taxon>Bacteria</taxon>
        <taxon>Pseudomonadati</taxon>
        <taxon>Pseudomonadota</taxon>
        <taxon>Alphaproteobacteria</taxon>
        <taxon>Hyphomicrobiales</taxon>
        <taxon>Rhizobiaceae</taxon>
        <taxon>Rhizobium/Agrobacterium group</taxon>
        <taxon>Agrobacterium</taxon>
    </lineage>
</organism>
<reference evidence="9 10" key="1">
    <citation type="submission" date="2019-12" db="EMBL/GenBank/DDBJ databases">
        <title>Whole-genome sequencing of Allorhizobium vitis.</title>
        <authorList>
            <person name="Gan H.M."/>
            <person name="Szegedi E."/>
            <person name="Burr T."/>
            <person name="Savka M.A."/>
        </authorList>
    </citation>
    <scope>NUCLEOTIDE SEQUENCE [LARGE SCALE GENOMIC DNA]</scope>
    <source>
        <strain evidence="9 10">CG989</strain>
    </source>
</reference>
<evidence type="ECO:0000259" key="8">
    <source>
        <dbReference type="Pfam" id="PF02163"/>
    </source>
</evidence>
<keyword evidence="5 7" id="KW-1133">Transmembrane helix</keyword>
<evidence type="ECO:0000313" key="10">
    <source>
        <dbReference type="Proteomes" id="UP000436692"/>
    </source>
</evidence>
<evidence type="ECO:0000256" key="7">
    <source>
        <dbReference type="SAM" id="Phobius"/>
    </source>
</evidence>
<dbReference type="Proteomes" id="UP000436692">
    <property type="component" value="Unassembled WGS sequence"/>
</dbReference>
<protein>
    <recommendedName>
        <fullName evidence="8">Peptidase M50 domain-containing protein</fullName>
    </recommendedName>
</protein>
<dbReference type="GO" id="GO:0006508">
    <property type="term" value="P:proteolysis"/>
    <property type="evidence" value="ECO:0007669"/>
    <property type="project" value="InterPro"/>
</dbReference>
<dbReference type="InterPro" id="IPR008915">
    <property type="entry name" value="Peptidase_M50"/>
</dbReference>
<evidence type="ECO:0000256" key="5">
    <source>
        <dbReference type="ARBA" id="ARBA00022989"/>
    </source>
</evidence>
<feature type="transmembrane region" description="Helical" evidence="7">
    <location>
        <begin position="94"/>
        <end position="114"/>
    </location>
</feature>
<dbReference type="InterPro" id="IPR011990">
    <property type="entry name" value="TPR-like_helical_dom_sf"/>
</dbReference>
<dbReference type="SUPFAM" id="SSF48452">
    <property type="entry name" value="TPR-like"/>
    <property type="match status" value="1"/>
</dbReference>
<comment type="subcellular location">
    <subcellularLocation>
        <location evidence="2">Membrane</location>
        <topology evidence="2">Multi-pass membrane protein</topology>
    </subcellularLocation>
</comment>
<comment type="similarity">
    <text evidence="3">Belongs to the peptidase M50B family.</text>
</comment>
<evidence type="ECO:0000256" key="4">
    <source>
        <dbReference type="ARBA" id="ARBA00022692"/>
    </source>
</evidence>
<dbReference type="GO" id="GO:0016020">
    <property type="term" value="C:membrane"/>
    <property type="evidence" value="ECO:0007669"/>
    <property type="project" value="UniProtKB-SubCell"/>
</dbReference>
<evidence type="ECO:0000256" key="1">
    <source>
        <dbReference type="ARBA" id="ARBA00001947"/>
    </source>
</evidence>
<dbReference type="AlphaFoldDB" id="A0AAE5AU21"/>
<accession>A0AAE5AU21</accession>
<feature type="domain" description="Peptidase M50" evidence="8">
    <location>
        <begin position="21"/>
        <end position="220"/>
    </location>
</feature>
<keyword evidence="4 7" id="KW-0812">Transmembrane</keyword>